<reference evidence="6" key="1">
    <citation type="submission" date="2020-11" db="EMBL/GenBank/DDBJ databases">
        <authorList>
            <person name="Tran Van P."/>
        </authorList>
    </citation>
    <scope>NUCLEOTIDE SEQUENCE</scope>
</reference>
<dbReference type="GO" id="GO:0031398">
    <property type="term" value="P:positive regulation of protein ubiquitination"/>
    <property type="evidence" value="ECO:0007669"/>
    <property type="project" value="TreeGrafter"/>
</dbReference>
<dbReference type="PROSITE" id="PS50143">
    <property type="entry name" value="BIR_REPEAT_2"/>
    <property type="match status" value="2"/>
</dbReference>
<dbReference type="SMART" id="SM00238">
    <property type="entry name" value="BIR"/>
    <property type="match status" value="1"/>
</dbReference>
<dbReference type="GO" id="GO:0005634">
    <property type="term" value="C:nucleus"/>
    <property type="evidence" value="ECO:0007669"/>
    <property type="project" value="TreeGrafter"/>
</dbReference>
<dbReference type="Gene3D" id="1.10.1170.10">
    <property type="entry name" value="Inhibitor Of Apoptosis Protein (2mihbC-IAP-1), Chain A"/>
    <property type="match status" value="2"/>
</dbReference>
<comment type="similarity">
    <text evidence="1">Belongs to the IAP family.</text>
</comment>
<accession>A0A7R9KDF1</accession>
<dbReference type="GO" id="GO:0008270">
    <property type="term" value="F:zinc ion binding"/>
    <property type="evidence" value="ECO:0007669"/>
    <property type="project" value="UniProtKB-KW"/>
</dbReference>
<dbReference type="InterPro" id="IPR013083">
    <property type="entry name" value="Znf_RING/FYVE/PHD"/>
</dbReference>
<dbReference type="InterPro" id="IPR001370">
    <property type="entry name" value="BIR_rpt"/>
</dbReference>
<dbReference type="Proteomes" id="UP000759131">
    <property type="component" value="Unassembled WGS sequence"/>
</dbReference>
<keyword evidence="3" id="KW-0862">Zinc</keyword>
<dbReference type="GO" id="GO:0005737">
    <property type="term" value="C:cytoplasm"/>
    <property type="evidence" value="ECO:0007669"/>
    <property type="project" value="TreeGrafter"/>
</dbReference>
<evidence type="ECO:0000256" key="3">
    <source>
        <dbReference type="ARBA" id="ARBA00022833"/>
    </source>
</evidence>
<dbReference type="EMBL" id="OC854594">
    <property type="protein sequence ID" value="CAD7619625.1"/>
    <property type="molecule type" value="Genomic_DNA"/>
</dbReference>
<dbReference type="PANTHER" id="PTHR10044">
    <property type="entry name" value="INHIBITOR OF APOPTOSIS"/>
    <property type="match status" value="1"/>
</dbReference>
<evidence type="ECO:0000256" key="1">
    <source>
        <dbReference type="ARBA" id="ARBA00006672"/>
    </source>
</evidence>
<dbReference type="Pfam" id="PF00653">
    <property type="entry name" value="BIR"/>
    <property type="match status" value="2"/>
</dbReference>
<dbReference type="GO" id="GO:0090263">
    <property type="term" value="P:positive regulation of canonical Wnt signaling pathway"/>
    <property type="evidence" value="ECO:0007669"/>
    <property type="project" value="TreeGrafter"/>
</dbReference>
<dbReference type="EMBL" id="CAJPIZ010000019">
    <property type="protein sequence ID" value="CAG2100055.1"/>
    <property type="molecule type" value="Genomic_DNA"/>
</dbReference>
<keyword evidence="7" id="KW-1185">Reference proteome</keyword>
<protein>
    <recommendedName>
        <fullName evidence="5">RING-type domain-containing protein</fullName>
    </recommendedName>
</protein>
<evidence type="ECO:0000256" key="2">
    <source>
        <dbReference type="ARBA" id="ARBA00022771"/>
    </source>
</evidence>
<sequence>MKDSNKQFEMGNYYLRHEKKHEIAALGFYADDNIKSFVCFSCMLIVRFKDWKDIHEYHRKTSPYCAFLQGRDVSIGDDKPRTEFSPKCQGFTNFSNIETFNRRLSDENRNKVLKHYSLKTPYLNAATTLKSYVLTSIFSPVYIPKILRSDRVFNIEVFFLYLKSEENRFQTFNVHTYLFPYPEISDILARNGFFYTLYNSAIQCAFCRVVISNITHLTIEEDVLSMHAIFSRDCQLLTGKDVGNIPFTNRLCATPTDNESHQCKVCLVNQIDVIYKCGHFIVCSSCAARMGACPTCRAPLSDRRRLYIA</sequence>
<evidence type="ECO:0000313" key="6">
    <source>
        <dbReference type="EMBL" id="CAD7619625.1"/>
    </source>
</evidence>
<dbReference type="GO" id="GO:0043027">
    <property type="term" value="F:cysteine-type endopeptidase inhibitor activity involved in apoptotic process"/>
    <property type="evidence" value="ECO:0007669"/>
    <property type="project" value="TreeGrafter"/>
</dbReference>
<dbReference type="InterPro" id="IPR001841">
    <property type="entry name" value="Znf_RING"/>
</dbReference>
<dbReference type="AlphaFoldDB" id="A0A7R9KDF1"/>
<dbReference type="Pfam" id="PF13920">
    <property type="entry name" value="zf-C3HC4_3"/>
    <property type="match status" value="1"/>
</dbReference>
<feature type="domain" description="RING-type" evidence="5">
    <location>
        <begin position="263"/>
        <end position="297"/>
    </location>
</feature>
<dbReference type="GO" id="GO:0051726">
    <property type="term" value="P:regulation of cell cycle"/>
    <property type="evidence" value="ECO:0007669"/>
    <property type="project" value="TreeGrafter"/>
</dbReference>
<dbReference type="PANTHER" id="PTHR10044:SF174">
    <property type="entry name" value="DEATH-ASSOCIATED INHIBITOR OF APOPTOSIS 1"/>
    <property type="match status" value="1"/>
</dbReference>
<dbReference type="GO" id="GO:0061630">
    <property type="term" value="F:ubiquitin protein ligase activity"/>
    <property type="evidence" value="ECO:0007669"/>
    <property type="project" value="TreeGrafter"/>
</dbReference>
<dbReference type="Gene3D" id="3.30.40.10">
    <property type="entry name" value="Zinc/RING finger domain, C3HC4 (zinc finger)"/>
    <property type="match status" value="1"/>
</dbReference>
<evidence type="ECO:0000259" key="5">
    <source>
        <dbReference type="PROSITE" id="PS50089"/>
    </source>
</evidence>
<name>A0A7R9KDF1_9ACAR</name>
<dbReference type="InterPro" id="IPR050784">
    <property type="entry name" value="IAP"/>
</dbReference>
<evidence type="ECO:0000256" key="4">
    <source>
        <dbReference type="PROSITE-ProRule" id="PRU00175"/>
    </source>
</evidence>
<dbReference type="SUPFAM" id="SSF57924">
    <property type="entry name" value="Inhibitor of apoptosis (IAP) repeat"/>
    <property type="match status" value="2"/>
</dbReference>
<proteinExistence type="inferred from homology"/>
<keyword evidence="2 4" id="KW-0479">Metal-binding</keyword>
<keyword evidence="2 4" id="KW-0863">Zinc-finger</keyword>
<organism evidence="6">
    <name type="scientific">Medioppia subpectinata</name>
    <dbReference type="NCBI Taxonomy" id="1979941"/>
    <lineage>
        <taxon>Eukaryota</taxon>
        <taxon>Metazoa</taxon>
        <taxon>Ecdysozoa</taxon>
        <taxon>Arthropoda</taxon>
        <taxon>Chelicerata</taxon>
        <taxon>Arachnida</taxon>
        <taxon>Acari</taxon>
        <taxon>Acariformes</taxon>
        <taxon>Sarcoptiformes</taxon>
        <taxon>Oribatida</taxon>
        <taxon>Brachypylina</taxon>
        <taxon>Oppioidea</taxon>
        <taxon>Oppiidae</taxon>
        <taxon>Medioppia</taxon>
    </lineage>
</organism>
<dbReference type="GO" id="GO:0043066">
    <property type="term" value="P:negative regulation of apoptotic process"/>
    <property type="evidence" value="ECO:0007669"/>
    <property type="project" value="TreeGrafter"/>
</dbReference>
<dbReference type="PROSITE" id="PS50089">
    <property type="entry name" value="ZF_RING_2"/>
    <property type="match status" value="1"/>
</dbReference>
<evidence type="ECO:0000313" key="7">
    <source>
        <dbReference type="Proteomes" id="UP000759131"/>
    </source>
</evidence>
<gene>
    <name evidence="6" type="ORF">OSB1V03_LOCUS125</name>
</gene>
<dbReference type="OrthoDB" id="6499484at2759"/>